<feature type="region of interest" description="Disordered" evidence="1">
    <location>
        <begin position="99"/>
        <end position="147"/>
    </location>
</feature>
<dbReference type="PANTHER" id="PTHR19288">
    <property type="entry name" value="4-NITROPHENYLPHOSPHATASE-RELATED"/>
    <property type="match status" value="1"/>
</dbReference>
<dbReference type="InterPro" id="IPR006357">
    <property type="entry name" value="HAD-SF_hydro_IIA"/>
</dbReference>
<dbReference type="PANTHER" id="PTHR19288:SF46">
    <property type="entry name" value="HALOACID DEHALOGENASE-LIKE HYDROLASE DOMAIN-CONTAINING PROTEIN 2"/>
    <property type="match status" value="1"/>
</dbReference>
<proteinExistence type="predicted"/>
<dbReference type="InterPro" id="IPR023214">
    <property type="entry name" value="HAD_sf"/>
</dbReference>
<dbReference type="GO" id="GO:0005737">
    <property type="term" value="C:cytoplasm"/>
    <property type="evidence" value="ECO:0007669"/>
    <property type="project" value="TreeGrafter"/>
</dbReference>
<dbReference type="AlphaFoldDB" id="A0AA45WWH3"/>
<reference evidence="2" key="1">
    <citation type="submission" date="2017-05" db="EMBL/GenBank/DDBJ databases">
        <authorList>
            <person name="Varghese N."/>
            <person name="Submissions S."/>
        </authorList>
    </citation>
    <scope>NUCLEOTIDE SEQUENCE</scope>
    <source>
        <strain evidence="2">Su22</strain>
    </source>
</reference>
<gene>
    <name evidence="2" type="ORF">SAMN06296020_107119</name>
</gene>
<keyword evidence="3" id="KW-1185">Reference proteome</keyword>
<dbReference type="Pfam" id="PF13344">
    <property type="entry name" value="Hydrolase_6"/>
    <property type="match status" value="1"/>
</dbReference>
<dbReference type="NCBIfam" id="TIGR01460">
    <property type="entry name" value="HAD-SF-IIA"/>
    <property type="match status" value="1"/>
</dbReference>
<protein>
    <submittedName>
        <fullName evidence="2">Haloacid Dehalogenase Superfamily Class (Subfamily) IIA</fullName>
    </submittedName>
</protein>
<dbReference type="Proteomes" id="UP001158066">
    <property type="component" value="Unassembled WGS sequence"/>
</dbReference>
<evidence type="ECO:0000313" key="2">
    <source>
        <dbReference type="EMBL" id="SMP58756.1"/>
    </source>
</evidence>
<dbReference type="Gene3D" id="3.40.50.1000">
    <property type="entry name" value="HAD superfamily/HAD-like"/>
    <property type="match status" value="3"/>
</dbReference>
<dbReference type="EMBL" id="FXUF01000007">
    <property type="protein sequence ID" value="SMP58756.1"/>
    <property type="molecule type" value="Genomic_DNA"/>
</dbReference>
<dbReference type="GO" id="GO:0016791">
    <property type="term" value="F:phosphatase activity"/>
    <property type="evidence" value="ECO:0007669"/>
    <property type="project" value="TreeGrafter"/>
</dbReference>
<dbReference type="Pfam" id="PF13242">
    <property type="entry name" value="Hydrolase_like"/>
    <property type="match status" value="1"/>
</dbReference>
<evidence type="ECO:0000313" key="3">
    <source>
        <dbReference type="Proteomes" id="UP001158066"/>
    </source>
</evidence>
<sequence>MACVEGGKKVKEYATYLFDIDGTLLRQNRVLNGVDHFLKRLRNRQKQVLFVTNTPLQTGKMLATKLNRLGIQAAESEIVTPVDALHQYLHFQACPQLTPPQQQQAQSQARHQSQLQDRPQPQQQQTQTQIHPQQQAQSQARPQNQPQPVRLLGVIHPEVAKEISRRGWTIDHVAAAGNRREYTHVLLGMYMELDCRQLAKGLQQLDRGAHLLVMNPDVYCPVEQGRILDSGALSKLYEACIPHEPVFLGKPLRWMQQAVKEKLTAPPAQCLFVGDSPYTDMPMGRALEMDTLFLRSGITEFMDDRPQVEATYTYASMEHLPLPEPVSGSVSLTVNRKGEPA</sequence>
<name>A0AA45WWH3_9CLOT</name>
<accession>A0AA45WWH3</accession>
<organism evidence="2 3">
    <name type="scientific">Anoxynatronum buryatiense</name>
    <dbReference type="NCBI Taxonomy" id="489973"/>
    <lineage>
        <taxon>Bacteria</taxon>
        <taxon>Bacillati</taxon>
        <taxon>Bacillota</taxon>
        <taxon>Clostridia</taxon>
        <taxon>Eubacteriales</taxon>
        <taxon>Clostridiaceae</taxon>
        <taxon>Anoxynatronum</taxon>
    </lineage>
</organism>
<dbReference type="InterPro" id="IPR036412">
    <property type="entry name" value="HAD-like_sf"/>
</dbReference>
<comment type="caution">
    <text evidence="2">The sequence shown here is derived from an EMBL/GenBank/DDBJ whole genome shotgun (WGS) entry which is preliminary data.</text>
</comment>
<dbReference type="SUPFAM" id="SSF56784">
    <property type="entry name" value="HAD-like"/>
    <property type="match status" value="1"/>
</dbReference>
<evidence type="ECO:0000256" key="1">
    <source>
        <dbReference type="SAM" id="MobiDB-lite"/>
    </source>
</evidence>